<dbReference type="Gene3D" id="1.10.287.4070">
    <property type="match status" value="1"/>
</dbReference>
<name>A0A8A1MFS7_AJECA</name>
<evidence type="ECO:0000313" key="3">
    <source>
        <dbReference type="Proteomes" id="UP000663671"/>
    </source>
</evidence>
<accession>A0A8A1MFS7</accession>
<dbReference type="GO" id="GO:0030515">
    <property type="term" value="F:snoRNA binding"/>
    <property type="evidence" value="ECO:0007669"/>
    <property type="project" value="InterPro"/>
</dbReference>
<dbReference type="GO" id="GO:0032040">
    <property type="term" value="C:small-subunit processome"/>
    <property type="evidence" value="ECO:0007669"/>
    <property type="project" value="InterPro"/>
</dbReference>
<dbReference type="PANTHER" id="PTHR10894">
    <property type="entry name" value="NUCLEOLAR PROTEIN 5 NUCLEOLAR PROTEIN NOP5 NOP58"/>
    <property type="match status" value="1"/>
</dbReference>
<sequence length="185" mass="20286">MADFLLFEGPIGYSLFKVVHQADTVGNKLKEVQDNLQDLAKFGKMVELTSFLPFEYALGEINDISEGVASETLVSFLDLNLPKPNKKKKVVLGVSDKALAGSIKAAFPFVDCETGDTSDVVQDMLRGIRLHAGKLLKQLREGDLNTAQLGLGHAYSRAKVKFSVQRDDNHIIQAIAILDQLDKAI</sequence>
<dbReference type="AlphaFoldDB" id="A0A8A1MFS7"/>
<organism evidence="2 3">
    <name type="scientific">Ajellomyces capsulatus</name>
    <name type="common">Darling's disease fungus</name>
    <name type="synonym">Histoplasma capsulatum</name>
    <dbReference type="NCBI Taxonomy" id="5037"/>
    <lineage>
        <taxon>Eukaryota</taxon>
        <taxon>Fungi</taxon>
        <taxon>Dikarya</taxon>
        <taxon>Ascomycota</taxon>
        <taxon>Pezizomycotina</taxon>
        <taxon>Eurotiomycetes</taxon>
        <taxon>Eurotiomycetidae</taxon>
        <taxon>Onygenales</taxon>
        <taxon>Ajellomycetaceae</taxon>
        <taxon>Histoplasma</taxon>
    </lineage>
</organism>
<dbReference type="Proteomes" id="UP000663671">
    <property type="component" value="Chromosome 1"/>
</dbReference>
<dbReference type="Pfam" id="PF08156">
    <property type="entry name" value="NOP5NT"/>
    <property type="match status" value="1"/>
</dbReference>
<proteinExistence type="predicted"/>
<dbReference type="OrthoDB" id="6780543at2759"/>
<protein>
    <recommendedName>
        <fullName evidence="1">Nucleolar protein 58/56 N-terminal domain-containing protein</fullName>
    </recommendedName>
</protein>
<feature type="non-terminal residue" evidence="2">
    <location>
        <position position="1"/>
    </location>
</feature>
<dbReference type="VEuPathDB" id="FungiDB:I7I51_00581"/>
<dbReference type="PANTHER" id="PTHR10894:SF0">
    <property type="entry name" value="NUCLEOLAR PROTEIN 56"/>
    <property type="match status" value="1"/>
</dbReference>
<reference evidence="2" key="1">
    <citation type="submission" date="2021-01" db="EMBL/GenBank/DDBJ databases">
        <title>Chromosome-level genome assembly of a human fungal pathogen reveals clustering of transcriptionally co-regulated genes.</title>
        <authorList>
            <person name="Voorhies M."/>
            <person name="Cohen S."/>
            <person name="Shea T.P."/>
            <person name="Petrus S."/>
            <person name="Munoz J.F."/>
            <person name="Poplawski S."/>
            <person name="Goldman W.E."/>
            <person name="Michael T."/>
            <person name="Cuomo C.A."/>
            <person name="Sil A."/>
            <person name="Beyhan S."/>
        </authorList>
    </citation>
    <scope>NUCLEOTIDE SEQUENCE</scope>
    <source>
        <strain evidence="2">WU24</strain>
    </source>
</reference>
<evidence type="ECO:0000259" key="1">
    <source>
        <dbReference type="Pfam" id="PF08156"/>
    </source>
</evidence>
<evidence type="ECO:0000313" key="2">
    <source>
        <dbReference type="EMBL" id="QSS63523.1"/>
    </source>
</evidence>
<gene>
    <name evidence="2" type="ORF">I7I51_00581</name>
</gene>
<dbReference type="GO" id="GO:0031428">
    <property type="term" value="C:box C/D methylation guide snoRNP complex"/>
    <property type="evidence" value="ECO:0007669"/>
    <property type="project" value="InterPro"/>
</dbReference>
<dbReference type="InterPro" id="IPR045056">
    <property type="entry name" value="Nop56/Nop58"/>
</dbReference>
<dbReference type="InterPro" id="IPR012974">
    <property type="entry name" value="NOP58/56_N"/>
</dbReference>
<feature type="domain" description="Nucleolar protein 58/56 N-terminal" evidence="1">
    <location>
        <begin position="4"/>
        <end position="67"/>
    </location>
</feature>
<dbReference type="EMBL" id="CP069114">
    <property type="protein sequence ID" value="QSS63523.1"/>
    <property type="molecule type" value="Genomic_DNA"/>
</dbReference>